<dbReference type="Proteomes" id="UP000703269">
    <property type="component" value="Unassembled WGS sequence"/>
</dbReference>
<keyword evidence="2" id="KW-1185">Reference proteome</keyword>
<reference evidence="1 2" key="1">
    <citation type="submission" date="2021-08" db="EMBL/GenBank/DDBJ databases">
        <title>Draft Genome Sequence of Phanerochaete sordida strain YK-624.</title>
        <authorList>
            <person name="Mori T."/>
            <person name="Dohra H."/>
            <person name="Suzuki T."/>
            <person name="Kawagishi H."/>
            <person name="Hirai H."/>
        </authorList>
    </citation>
    <scope>NUCLEOTIDE SEQUENCE [LARGE SCALE GENOMIC DNA]</scope>
    <source>
        <strain evidence="1 2">YK-624</strain>
    </source>
</reference>
<name>A0A9P3LL06_9APHY</name>
<gene>
    <name evidence="1" type="ORF">PsYK624_153120</name>
</gene>
<evidence type="ECO:0000313" key="1">
    <source>
        <dbReference type="EMBL" id="GJE99071.1"/>
    </source>
</evidence>
<organism evidence="1 2">
    <name type="scientific">Phanerochaete sordida</name>
    <dbReference type="NCBI Taxonomy" id="48140"/>
    <lineage>
        <taxon>Eukaryota</taxon>
        <taxon>Fungi</taxon>
        <taxon>Dikarya</taxon>
        <taxon>Basidiomycota</taxon>
        <taxon>Agaricomycotina</taxon>
        <taxon>Agaricomycetes</taxon>
        <taxon>Polyporales</taxon>
        <taxon>Phanerochaetaceae</taxon>
        <taxon>Phanerochaete</taxon>
    </lineage>
</organism>
<accession>A0A9P3LL06</accession>
<comment type="caution">
    <text evidence="1">The sequence shown here is derived from an EMBL/GenBank/DDBJ whole genome shotgun (WGS) entry which is preliminary data.</text>
</comment>
<sequence length="99" mass="10981">MYLSAFTPCTRIPADLSTQLSPSFSTTYQPQSLPGEKPYSRLRTGCLLPFATGGRPIDTRRQLRAQRRGRAAAQASSHLSTSCTVLYNWRGIGWGFREG</sequence>
<dbReference type="AlphaFoldDB" id="A0A9P3LL06"/>
<proteinExistence type="predicted"/>
<evidence type="ECO:0000313" key="2">
    <source>
        <dbReference type="Proteomes" id="UP000703269"/>
    </source>
</evidence>
<protein>
    <submittedName>
        <fullName evidence="1">Uncharacterized protein</fullName>
    </submittedName>
</protein>
<dbReference type="EMBL" id="BPQB01000100">
    <property type="protein sequence ID" value="GJE99071.1"/>
    <property type="molecule type" value="Genomic_DNA"/>
</dbReference>